<reference evidence="1" key="1">
    <citation type="submission" date="2012-09" db="EMBL/GenBank/DDBJ databases">
        <authorList>
            <person name="Martin A.A."/>
        </authorList>
    </citation>
    <scope>NUCLEOTIDE SEQUENCE</scope>
</reference>
<dbReference type="Proteomes" id="UP000035642">
    <property type="component" value="Unassembled WGS sequence"/>
</dbReference>
<sequence>MVFFSASALMCKMCDRYVSCANEISEQCPPYTSCYTIKSNGVGQESDVPTIIGGQNGCYRMQHYERRPSSTQEECC</sequence>
<organism evidence="1 2">
    <name type="scientific">Angiostrongylus cantonensis</name>
    <name type="common">Rat lungworm</name>
    <dbReference type="NCBI Taxonomy" id="6313"/>
    <lineage>
        <taxon>Eukaryota</taxon>
        <taxon>Metazoa</taxon>
        <taxon>Ecdysozoa</taxon>
        <taxon>Nematoda</taxon>
        <taxon>Chromadorea</taxon>
        <taxon>Rhabditida</taxon>
        <taxon>Rhabditina</taxon>
        <taxon>Rhabditomorpha</taxon>
        <taxon>Strongyloidea</taxon>
        <taxon>Metastrongylidae</taxon>
        <taxon>Angiostrongylus</taxon>
    </lineage>
</organism>
<dbReference type="AlphaFoldDB" id="A0A0K0DC77"/>
<evidence type="ECO:0000313" key="2">
    <source>
        <dbReference type="WBParaSite" id="ACAC_0000813201-mRNA-1"/>
    </source>
</evidence>
<protein>
    <submittedName>
        <fullName evidence="2">Secreted protein</fullName>
    </submittedName>
</protein>
<evidence type="ECO:0000313" key="1">
    <source>
        <dbReference type="Proteomes" id="UP000035642"/>
    </source>
</evidence>
<name>A0A0K0DC77_ANGCA</name>
<accession>A0A0K0DC77</accession>
<dbReference type="WBParaSite" id="ACAC_0000813201-mRNA-1">
    <property type="protein sequence ID" value="ACAC_0000813201-mRNA-1"/>
    <property type="gene ID" value="ACAC_0000813201"/>
</dbReference>
<proteinExistence type="predicted"/>
<reference evidence="2" key="2">
    <citation type="submission" date="2017-02" db="UniProtKB">
        <authorList>
            <consortium name="WormBaseParasite"/>
        </authorList>
    </citation>
    <scope>IDENTIFICATION</scope>
</reference>
<keyword evidence="1" id="KW-1185">Reference proteome</keyword>